<protein>
    <submittedName>
        <fullName evidence="1">Uncharacterized protein</fullName>
    </submittedName>
</protein>
<name>A0A1W0E844_9MICR</name>
<keyword evidence="2" id="KW-1185">Reference proteome</keyword>
<proteinExistence type="predicted"/>
<organism evidence="1 2">
    <name type="scientific">Ecytonucleospora hepatopenaei</name>
    <dbReference type="NCBI Taxonomy" id="646526"/>
    <lineage>
        <taxon>Eukaryota</taxon>
        <taxon>Fungi</taxon>
        <taxon>Fungi incertae sedis</taxon>
        <taxon>Microsporidia</taxon>
        <taxon>Enterocytozoonidae</taxon>
        <taxon>Ecytonucleospora</taxon>
    </lineage>
</organism>
<evidence type="ECO:0000313" key="1">
    <source>
        <dbReference type="EMBL" id="OQS55411.1"/>
    </source>
</evidence>
<dbReference type="EMBL" id="MNPJ01000009">
    <property type="protein sequence ID" value="OQS55411.1"/>
    <property type="molecule type" value="Genomic_DNA"/>
</dbReference>
<dbReference type="AlphaFoldDB" id="A0A1W0E844"/>
<dbReference type="VEuPathDB" id="MicrosporidiaDB:EHP00_2543"/>
<evidence type="ECO:0000313" key="2">
    <source>
        <dbReference type="Proteomes" id="UP000192758"/>
    </source>
</evidence>
<accession>A0A1W0E844</accession>
<dbReference type="Proteomes" id="UP000192758">
    <property type="component" value="Unassembled WGS sequence"/>
</dbReference>
<sequence>MRIQMQKKDIINEKNKDSLQNVSFKTSNLLGLVNTYNQHDSTKNKLDKCEISQDESSSCKMLEEKFKNEIQHSKVKKPLKKKRRTSFKLKNYKPNKNKKYFKVKSVFKEKETLKKEIKEWFVLFNKANAENYKRNYKKAKRKKQLLLILIQTKVKII</sequence>
<comment type="caution">
    <text evidence="1">The sequence shown here is derived from an EMBL/GenBank/DDBJ whole genome shotgun (WGS) entry which is preliminary data.</text>
</comment>
<gene>
    <name evidence="1" type="ORF">EHP00_2543</name>
</gene>
<reference evidence="1 2" key="1">
    <citation type="journal article" date="2017" name="Environ. Microbiol.">
        <title>Decay of the glycolytic pathway and adaptation to intranuclear parasitism within Enterocytozoonidae microsporidia.</title>
        <authorList>
            <person name="Wiredu Boakye D."/>
            <person name="Jaroenlak P."/>
            <person name="Prachumwat A."/>
            <person name="Williams T.A."/>
            <person name="Bateman K.S."/>
            <person name="Itsathitphaisarn O."/>
            <person name="Sritunyalucksana K."/>
            <person name="Paszkiewicz K.H."/>
            <person name="Moore K.A."/>
            <person name="Stentiford G.D."/>
            <person name="Williams B.A."/>
        </authorList>
    </citation>
    <scope>NUCLEOTIDE SEQUENCE [LARGE SCALE GENOMIC DNA]</scope>
    <source>
        <strain evidence="1 2">TH1</strain>
    </source>
</reference>